<reference evidence="2" key="1">
    <citation type="submission" date="2016-10" db="EMBL/GenBank/DDBJ databases">
        <authorList>
            <person name="Varghese N."/>
            <person name="Submissions S."/>
        </authorList>
    </citation>
    <scope>NUCLEOTIDE SEQUENCE [LARGE SCALE GENOMIC DNA]</scope>
    <source>
        <strain evidence="2">CGMCC 1.10657</strain>
    </source>
</reference>
<protein>
    <submittedName>
        <fullName evidence="1">Uncharacterized protein</fullName>
    </submittedName>
</protein>
<keyword evidence="2" id="KW-1185">Reference proteome</keyword>
<dbReference type="AlphaFoldDB" id="A0A1H3VTP3"/>
<dbReference type="EMBL" id="FNQO01000001">
    <property type="protein sequence ID" value="SDZ78061.1"/>
    <property type="molecule type" value="Genomic_DNA"/>
</dbReference>
<evidence type="ECO:0000313" key="1">
    <source>
        <dbReference type="EMBL" id="SDZ78061.1"/>
    </source>
</evidence>
<name>A0A1H3VTP3_9GAMM</name>
<gene>
    <name evidence="1" type="ORF">SAMN05216562_0251</name>
</gene>
<evidence type="ECO:0000313" key="2">
    <source>
        <dbReference type="Proteomes" id="UP000198658"/>
    </source>
</evidence>
<accession>A0A1H3VTP3</accession>
<organism evidence="1 2">
    <name type="scientific">Microbulbifer marinus</name>
    <dbReference type="NCBI Taxonomy" id="658218"/>
    <lineage>
        <taxon>Bacteria</taxon>
        <taxon>Pseudomonadati</taxon>
        <taxon>Pseudomonadota</taxon>
        <taxon>Gammaproteobacteria</taxon>
        <taxon>Cellvibrionales</taxon>
        <taxon>Microbulbiferaceae</taxon>
        <taxon>Microbulbifer</taxon>
    </lineage>
</organism>
<proteinExistence type="predicted"/>
<sequence length="48" mass="5957">MHPMLKGQITKVYIFQLFKLTFWKKYLFSANYDIYPTRVICFFIKLNF</sequence>
<dbReference type="Proteomes" id="UP000198658">
    <property type="component" value="Unassembled WGS sequence"/>
</dbReference>